<accession>A0A9E8KKJ3</accession>
<evidence type="ECO:0000256" key="4">
    <source>
        <dbReference type="ARBA" id="ARBA00022519"/>
    </source>
</evidence>
<gene>
    <name evidence="12" type="ORF">NNL22_06475</name>
</gene>
<comment type="subcellular location">
    <subcellularLocation>
        <location evidence="1">Cell inner membrane</location>
    </subcellularLocation>
</comment>
<reference evidence="12" key="1">
    <citation type="submission" date="2022-07" db="EMBL/GenBank/DDBJ databases">
        <title>Alkalimarinus sp. nov., isolated from gut of a Alitta virens.</title>
        <authorList>
            <person name="Yang A.I."/>
            <person name="Shin N.-R."/>
        </authorList>
    </citation>
    <scope>NUCLEOTIDE SEQUENCE</scope>
    <source>
        <strain evidence="12">FA028</strain>
    </source>
</reference>
<keyword evidence="3" id="KW-1003">Cell membrane</keyword>
<feature type="compositionally biased region" description="Polar residues" evidence="9">
    <location>
        <begin position="40"/>
        <end position="58"/>
    </location>
</feature>
<dbReference type="Proteomes" id="UP001164472">
    <property type="component" value="Chromosome"/>
</dbReference>
<feature type="region of interest" description="Disordered" evidence="9">
    <location>
        <begin position="40"/>
        <end position="61"/>
    </location>
</feature>
<feature type="compositionally biased region" description="Basic and acidic residues" evidence="9">
    <location>
        <begin position="216"/>
        <end position="238"/>
    </location>
</feature>
<dbReference type="KEGG" id="asem:NNL22_06475"/>
<dbReference type="InterPro" id="IPR024961">
    <property type="entry name" value="T2SS_GspC_N"/>
</dbReference>
<keyword evidence="6" id="KW-0653">Protein transport</keyword>
<evidence type="ECO:0000256" key="6">
    <source>
        <dbReference type="ARBA" id="ARBA00022927"/>
    </source>
</evidence>
<evidence type="ECO:0000313" key="13">
    <source>
        <dbReference type="Proteomes" id="UP001164472"/>
    </source>
</evidence>
<feature type="transmembrane region" description="Helical" evidence="10">
    <location>
        <begin position="12"/>
        <end position="31"/>
    </location>
</feature>
<protein>
    <recommendedName>
        <fullName evidence="11">Type II secretion system protein GspC N-terminal domain-containing protein</fullName>
    </recommendedName>
</protein>
<dbReference type="GO" id="GO:0015031">
    <property type="term" value="P:protein transport"/>
    <property type="evidence" value="ECO:0007669"/>
    <property type="project" value="UniProtKB-KW"/>
</dbReference>
<evidence type="ECO:0000256" key="2">
    <source>
        <dbReference type="ARBA" id="ARBA00022448"/>
    </source>
</evidence>
<dbReference type="AlphaFoldDB" id="A0A9E8KKJ3"/>
<evidence type="ECO:0000256" key="7">
    <source>
        <dbReference type="ARBA" id="ARBA00022989"/>
    </source>
</evidence>
<evidence type="ECO:0000256" key="5">
    <source>
        <dbReference type="ARBA" id="ARBA00022692"/>
    </source>
</evidence>
<dbReference type="RefSeq" id="WP_251812143.1">
    <property type="nucleotide sequence ID" value="NZ_CP101527.1"/>
</dbReference>
<name>A0A9E8KKJ3_9ALTE</name>
<evidence type="ECO:0000256" key="10">
    <source>
        <dbReference type="SAM" id="Phobius"/>
    </source>
</evidence>
<evidence type="ECO:0000313" key="12">
    <source>
        <dbReference type="EMBL" id="UZW76221.1"/>
    </source>
</evidence>
<evidence type="ECO:0000256" key="9">
    <source>
        <dbReference type="SAM" id="MobiDB-lite"/>
    </source>
</evidence>
<keyword evidence="5 10" id="KW-0812">Transmembrane</keyword>
<proteinExistence type="predicted"/>
<dbReference type="Gene3D" id="2.30.30.830">
    <property type="match status" value="1"/>
</dbReference>
<sequence length="238" mass="26983">MNTLGLQQKAPVVILVLLILAMLFTLGLQAYEFFMPGYSESSESAPVKEASTSTTRQQPRPELNVDQYELFGKPIDPNQQQQAVKTEDLPKTNLRLTLRGVSASTKIEQASALIEGPNKETLKYSVNDTLPGNAKLKSVHEKRIVIERNGRLENLYFPEDVNIGIVRNDSNRDSQNRPQSQLQPQAHTQPVRTQPIQVPQIPQNFSRPTTNLDNLSEERKQEIKSRLEKLREKMKQTP</sequence>
<keyword evidence="4" id="KW-0997">Cell inner membrane</keyword>
<organism evidence="12 13">
    <name type="scientific">Alkalimarinus sediminis</name>
    <dbReference type="NCBI Taxonomy" id="1632866"/>
    <lineage>
        <taxon>Bacteria</taxon>
        <taxon>Pseudomonadati</taxon>
        <taxon>Pseudomonadota</taxon>
        <taxon>Gammaproteobacteria</taxon>
        <taxon>Alteromonadales</taxon>
        <taxon>Alteromonadaceae</taxon>
        <taxon>Alkalimarinus</taxon>
    </lineage>
</organism>
<feature type="region of interest" description="Disordered" evidence="9">
    <location>
        <begin position="167"/>
        <end position="238"/>
    </location>
</feature>
<dbReference type="GO" id="GO:0005886">
    <property type="term" value="C:plasma membrane"/>
    <property type="evidence" value="ECO:0007669"/>
    <property type="project" value="UniProtKB-SubCell"/>
</dbReference>
<keyword evidence="8 10" id="KW-0472">Membrane</keyword>
<keyword evidence="13" id="KW-1185">Reference proteome</keyword>
<dbReference type="EMBL" id="CP101527">
    <property type="protein sequence ID" value="UZW76221.1"/>
    <property type="molecule type" value="Genomic_DNA"/>
</dbReference>
<evidence type="ECO:0000256" key="1">
    <source>
        <dbReference type="ARBA" id="ARBA00004533"/>
    </source>
</evidence>
<evidence type="ECO:0000259" key="11">
    <source>
        <dbReference type="Pfam" id="PF11356"/>
    </source>
</evidence>
<keyword evidence="7 10" id="KW-1133">Transmembrane helix</keyword>
<evidence type="ECO:0000256" key="3">
    <source>
        <dbReference type="ARBA" id="ARBA00022475"/>
    </source>
</evidence>
<feature type="domain" description="Type II secretion system protein GspC N-terminal" evidence="11">
    <location>
        <begin position="18"/>
        <end position="157"/>
    </location>
</feature>
<dbReference type="Pfam" id="PF11356">
    <property type="entry name" value="T2SSC"/>
    <property type="match status" value="1"/>
</dbReference>
<feature type="compositionally biased region" description="Polar residues" evidence="9">
    <location>
        <begin position="176"/>
        <end position="214"/>
    </location>
</feature>
<evidence type="ECO:0000256" key="8">
    <source>
        <dbReference type="ARBA" id="ARBA00023136"/>
    </source>
</evidence>
<keyword evidence="2" id="KW-0813">Transport</keyword>